<proteinExistence type="predicted"/>
<sequence length="172" mass="20194">MEFYEALTYVNENFYKPNHFDIKAIREEAQNSDYGAGIFQLNSKSIRFRVAKTTPNKVGQFVSFWEKDTAHKNQAFSYGKATDLLVINTFTSTNRFGQFIFPKEILLKQKILKTATTKGKMAIRVYPIWDKPTSKQAMETQKWQLEYFVETNGANNFPHQKFLKLYFESRND</sequence>
<name>A0ABD7WRF9_PRIAR</name>
<dbReference type="EMBL" id="CP118718">
    <property type="protein sequence ID" value="WEA42855.1"/>
    <property type="molecule type" value="Genomic_DNA"/>
</dbReference>
<dbReference type="PIRSF" id="PIRSF032285">
    <property type="entry name" value="UCP032285"/>
    <property type="match status" value="1"/>
</dbReference>
<dbReference type="Proteomes" id="UP001220217">
    <property type="component" value="Chromosome"/>
</dbReference>
<accession>A0ABD7WRF9</accession>
<dbReference type="InterPro" id="IPR038231">
    <property type="entry name" value="MepB-like_sf"/>
</dbReference>
<evidence type="ECO:0000313" key="2">
    <source>
        <dbReference type="Proteomes" id="UP001220217"/>
    </source>
</evidence>
<dbReference type="AlphaFoldDB" id="A0ABD7WRF9"/>
<evidence type="ECO:0000313" key="1">
    <source>
        <dbReference type="EMBL" id="WEA42855.1"/>
    </source>
</evidence>
<dbReference type="Pfam" id="PF08877">
    <property type="entry name" value="MepB-like"/>
    <property type="match status" value="1"/>
</dbReference>
<reference evidence="1 2" key="1">
    <citation type="submission" date="2023-02" db="EMBL/GenBank/DDBJ databases">
        <title>Complete genome sequence of Priestia aryabhattai G5MAi6, a methanol-tolerant strain isolated from tap water in Hong Kong.</title>
        <authorList>
            <person name="Leung K.M."/>
            <person name="Lai G.K.K."/>
            <person name="Griffin S.D.J."/>
        </authorList>
    </citation>
    <scope>NUCLEOTIDE SEQUENCE [LARGE SCALE GENOMIC DNA]</scope>
    <source>
        <strain evidence="1 2">G5MAi6</strain>
    </source>
</reference>
<protein>
    <submittedName>
        <fullName evidence="1">MepB family protein</fullName>
    </submittedName>
</protein>
<dbReference type="Gene3D" id="3.40.1350.140">
    <property type="entry name" value="MepB-like"/>
    <property type="match status" value="1"/>
</dbReference>
<dbReference type="RefSeq" id="WP_275036248.1">
    <property type="nucleotide sequence ID" value="NZ_CP118718.1"/>
</dbReference>
<gene>
    <name evidence="1" type="ORF">PWO00_18765</name>
</gene>
<dbReference type="InterPro" id="IPR011235">
    <property type="entry name" value="MepB-like"/>
</dbReference>
<organism evidence="1 2">
    <name type="scientific">Priestia aryabhattai</name>
    <name type="common">Bacillus aryabhattai</name>
    <dbReference type="NCBI Taxonomy" id="412384"/>
    <lineage>
        <taxon>Bacteria</taxon>
        <taxon>Bacillati</taxon>
        <taxon>Bacillota</taxon>
        <taxon>Bacilli</taxon>
        <taxon>Bacillales</taxon>
        <taxon>Bacillaceae</taxon>
        <taxon>Priestia</taxon>
    </lineage>
</organism>